<dbReference type="Proteomes" id="UP000299084">
    <property type="component" value="Unassembled WGS sequence"/>
</dbReference>
<reference evidence="1 2" key="1">
    <citation type="journal article" date="2019" name="Mol. Ecol. Resour.">
        <title>Improving Illumina assemblies with Hi-C and long reads: an example with the North African dromedary.</title>
        <authorList>
            <person name="Elbers J.P."/>
            <person name="Rogers M.F."/>
            <person name="Perelman P.L."/>
            <person name="Proskuryakova A.A."/>
            <person name="Serdyukova N.A."/>
            <person name="Johnson W.E."/>
            <person name="Horin P."/>
            <person name="Corander J."/>
            <person name="Murphy D."/>
            <person name="Burger P.A."/>
        </authorList>
    </citation>
    <scope>NUCLEOTIDE SEQUENCE [LARGE SCALE GENOMIC DNA]</scope>
    <source>
        <strain evidence="1">Drom800</strain>
        <tissue evidence="1">Blood</tissue>
    </source>
</reference>
<organism evidence="1 2">
    <name type="scientific">Camelus dromedarius</name>
    <name type="common">Dromedary</name>
    <name type="synonym">Arabian camel</name>
    <dbReference type="NCBI Taxonomy" id="9838"/>
    <lineage>
        <taxon>Eukaryota</taxon>
        <taxon>Metazoa</taxon>
        <taxon>Chordata</taxon>
        <taxon>Craniata</taxon>
        <taxon>Vertebrata</taxon>
        <taxon>Euteleostomi</taxon>
        <taxon>Mammalia</taxon>
        <taxon>Eutheria</taxon>
        <taxon>Laurasiatheria</taxon>
        <taxon>Artiodactyla</taxon>
        <taxon>Tylopoda</taxon>
        <taxon>Camelidae</taxon>
        <taxon>Camelus</taxon>
    </lineage>
</organism>
<sequence>MYLPAANPRRPLMHHILAKPGRGGWPPEIRRFVTPGHIAPGVL</sequence>
<gene>
    <name evidence="1" type="ORF">Cadr_000031130</name>
</gene>
<evidence type="ECO:0000313" key="2">
    <source>
        <dbReference type="Proteomes" id="UP000299084"/>
    </source>
</evidence>
<accession>A0A5N4BXB5</accession>
<keyword evidence="2" id="KW-1185">Reference proteome</keyword>
<name>A0A5N4BXB5_CAMDR</name>
<proteinExistence type="predicted"/>
<dbReference type="AlphaFoldDB" id="A0A5N4BXB5"/>
<comment type="caution">
    <text evidence="1">The sequence shown here is derived from an EMBL/GenBank/DDBJ whole genome shotgun (WGS) entry which is preliminary data.</text>
</comment>
<dbReference type="EMBL" id="JWIN03000087">
    <property type="protein sequence ID" value="KAB1251256.1"/>
    <property type="molecule type" value="Genomic_DNA"/>
</dbReference>
<evidence type="ECO:0000313" key="1">
    <source>
        <dbReference type="EMBL" id="KAB1251256.1"/>
    </source>
</evidence>
<protein>
    <submittedName>
        <fullName evidence="1">Uncharacterized protein</fullName>
    </submittedName>
</protein>